<keyword evidence="12 18" id="KW-0511">Multifunctional enzyme</keyword>
<feature type="binding site" evidence="18">
    <location>
        <position position="349"/>
    </location>
    <ligand>
        <name>UDP-N-acetyl-alpha-D-glucosamine</name>
        <dbReference type="ChEBI" id="CHEBI:57705"/>
    </ligand>
</feature>
<comment type="cofactor">
    <cofactor evidence="18">
        <name>Mg(2+)</name>
        <dbReference type="ChEBI" id="CHEBI:18420"/>
    </cofactor>
    <text evidence="18">Binds 1 Mg(2+) ion per subunit.</text>
</comment>
<name>A0A2T1HVM2_9HYPH</name>
<feature type="binding site" evidence="18">
    <location>
        <begin position="41"/>
        <end position="44"/>
    </location>
    <ligand>
        <name>UDP-N-acetyl-alpha-D-glucosamine</name>
        <dbReference type="ChEBI" id="CHEBI:57705"/>
    </ligand>
</feature>
<organism evidence="20 21">
    <name type="scientific">Alsobacter soli</name>
    <dbReference type="NCBI Taxonomy" id="2109933"/>
    <lineage>
        <taxon>Bacteria</taxon>
        <taxon>Pseudomonadati</taxon>
        <taxon>Pseudomonadota</taxon>
        <taxon>Alphaproteobacteria</taxon>
        <taxon>Hyphomicrobiales</taxon>
        <taxon>Alsobacteraceae</taxon>
        <taxon>Alsobacter</taxon>
    </lineage>
</organism>
<evidence type="ECO:0000256" key="10">
    <source>
        <dbReference type="ARBA" id="ARBA00022960"/>
    </source>
</evidence>
<comment type="caution">
    <text evidence="18">Lacks conserved residue(s) required for the propagation of feature annotation.</text>
</comment>
<dbReference type="PROSITE" id="PS00101">
    <property type="entry name" value="HEXAPEP_TRANSFERASES"/>
    <property type="match status" value="1"/>
</dbReference>
<keyword evidence="6 18" id="KW-0548">Nucleotidyltransferase</keyword>
<evidence type="ECO:0000256" key="11">
    <source>
        <dbReference type="ARBA" id="ARBA00022984"/>
    </source>
</evidence>
<feature type="binding site" evidence="18">
    <location>
        <position position="55"/>
    </location>
    <ligand>
        <name>UDP-N-acetyl-alpha-D-glucosamine</name>
        <dbReference type="ChEBI" id="CHEBI:57705"/>
    </ligand>
</feature>
<gene>
    <name evidence="18 20" type="primary">glmU</name>
    <name evidence="20" type="ORF">SLNSH_06965</name>
</gene>
<proteinExistence type="inferred from homology"/>
<keyword evidence="11 18" id="KW-0573">Peptidoglycan synthesis</keyword>
<dbReference type="GO" id="GO:0006048">
    <property type="term" value="P:UDP-N-acetylglucosamine biosynthetic process"/>
    <property type="evidence" value="ECO:0007669"/>
    <property type="project" value="UniProtKB-UniPathway"/>
</dbReference>
<dbReference type="HAMAP" id="MF_01631">
    <property type="entry name" value="GlmU"/>
    <property type="match status" value="1"/>
</dbReference>
<dbReference type="UniPathway" id="UPA00113">
    <property type="reaction ID" value="UER00532"/>
</dbReference>
<sequence>MNEIVPPAVAKPTDTGPDIGGELADELLAPIATRRGLAIILAAGEGTRMKSATPKVLHAVAGLSMLGHVVKAAEDAGVDAIAVVVGPGREDVAREALRLAPGARVYVQEQRLGTAHAVLAAREAIADGFDDVVVLFADTPLVRPSTIQRMRNAVGEGASVAALGFEARDPTGYGRMVVDEGSLVAIREHKDASEDERRITLCNAGLMAFDGRHALELLDAIGSDNAQGEFYLTDAVSEARGRGYATLALVADEDEVRGVNDRVQLAVAESIMQGRLREAAMRAGVTMVAPETVFLSHDTRIGEDVVIEPNVFFGLGVTVGAGAVIHANCHFEKAAIGEGAEVGPFARLRPGADLGAKTKVGNFCEVKNAKVETGAKINHLSYVGDAVVGAKANVGAGTITCNYDGFHKAKTIIGEGAFIGSNSALVAPVTIGSGAYVGSGSVVTDDVPDDALALGRGRQVVKEGWGKAFREANKKG</sequence>
<feature type="binding site" evidence="18">
    <location>
        <position position="188"/>
    </location>
    <ligand>
        <name>UDP-N-acetyl-alpha-D-glucosamine</name>
        <dbReference type="ChEBI" id="CHEBI:57705"/>
    </ligand>
</feature>
<dbReference type="InterPro" id="IPR011004">
    <property type="entry name" value="Trimer_LpxA-like_sf"/>
</dbReference>
<feature type="binding site" evidence="18">
    <location>
        <begin position="113"/>
        <end position="114"/>
    </location>
    <ligand>
        <name>UDP-N-acetyl-alpha-D-glucosamine</name>
        <dbReference type="ChEBI" id="CHEBI:57705"/>
    </ligand>
</feature>
<feature type="binding site" evidence="18">
    <location>
        <position position="108"/>
    </location>
    <ligand>
        <name>UDP-N-acetyl-alpha-D-glucosamine</name>
        <dbReference type="ChEBI" id="CHEBI:57705"/>
    </ligand>
</feature>
<evidence type="ECO:0000256" key="8">
    <source>
        <dbReference type="ARBA" id="ARBA00022737"/>
    </source>
</evidence>
<dbReference type="GO" id="GO:0071555">
    <property type="term" value="P:cell wall organization"/>
    <property type="evidence" value="ECO:0007669"/>
    <property type="project" value="UniProtKB-KW"/>
</dbReference>
<feature type="binding site" evidence="18">
    <location>
        <position position="456"/>
    </location>
    <ligand>
        <name>acetyl-CoA</name>
        <dbReference type="ChEBI" id="CHEBI:57288"/>
    </ligand>
</feature>
<dbReference type="SUPFAM" id="SSF51161">
    <property type="entry name" value="Trimeric LpxA-like enzymes"/>
    <property type="match status" value="1"/>
</dbReference>
<evidence type="ECO:0000256" key="4">
    <source>
        <dbReference type="ARBA" id="ARBA00022490"/>
    </source>
</evidence>
<evidence type="ECO:0000256" key="1">
    <source>
        <dbReference type="ARBA" id="ARBA00004496"/>
    </source>
</evidence>
<evidence type="ECO:0000256" key="16">
    <source>
        <dbReference type="ARBA" id="ARBA00048493"/>
    </source>
</evidence>
<dbReference type="InterPro" id="IPR050065">
    <property type="entry name" value="GlmU-like"/>
</dbReference>
<evidence type="ECO:0000256" key="18">
    <source>
        <dbReference type="HAMAP-Rule" id="MF_01631"/>
    </source>
</evidence>
<evidence type="ECO:0000313" key="21">
    <source>
        <dbReference type="Proteomes" id="UP000239772"/>
    </source>
</evidence>
<keyword evidence="7 18" id="KW-0479">Metal-binding</keyword>
<feature type="binding site" evidence="18">
    <location>
        <begin position="402"/>
        <end position="403"/>
    </location>
    <ligand>
        <name>acetyl-CoA</name>
        <dbReference type="ChEBI" id="CHEBI:57288"/>
    </ligand>
</feature>
<evidence type="ECO:0000256" key="15">
    <source>
        <dbReference type="ARBA" id="ARBA00048247"/>
    </source>
</evidence>
<dbReference type="GO" id="GO:0005737">
    <property type="term" value="C:cytoplasm"/>
    <property type="evidence" value="ECO:0007669"/>
    <property type="project" value="UniProtKB-SubCell"/>
</dbReference>
<comment type="pathway">
    <text evidence="18">Nucleotide-sugar biosynthesis; UDP-N-acetyl-alpha-D-glucosamine biosynthesis; UDP-N-acetyl-alpha-D-glucosamine from N-acetyl-alpha-D-glucosamine 1-phosphate: step 1/1.</text>
</comment>
<evidence type="ECO:0000256" key="9">
    <source>
        <dbReference type="ARBA" id="ARBA00022842"/>
    </source>
</evidence>
<dbReference type="InterPro" id="IPR001451">
    <property type="entry name" value="Hexapep"/>
</dbReference>
<evidence type="ECO:0000256" key="3">
    <source>
        <dbReference type="ARBA" id="ARBA00007947"/>
    </source>
</evidence>
<comment type="catalytic activity">
    <reaction evidence="16 18">
        <text>N-acetyl-alpha-D-glucosamine 1-phosphate + UTP + H(+) = UDP-N-acetyl-alpha-D-glucosamine + diphosphate</text>
        <dbReference type="Rhea" id="RHEA:13509"/>
        <dbReference type="ChEBI" id="CHEBI:15378"/>
        <dbReference type="ChEBI" id="CHEBI:33019"/>
        <dbReference type="ChEBI" id="CHEBI:46398"/>
        <dbReference type="ChEBI" id="CHEBI:57705"/>
        <dbReference type="ChEBI" id="CHEBI:57776"/>
        <dbReference type="EC" id="2.7.7.23"/>
    </reaction>
</comment>
<comment type="pathway">
    <text evidence="18">Nucleotide-sugar biosynthesis; UDP-N-acetyl-alpha-D-glucosamine biosynthesis; N-acetyl-alpha-D-glucosamine 1-phosphate from alpha-D-glucosamine 6-phosphate (route II): step 2/2.</text>
</comment>
<feature type="binding site" evidence="18">
    <location>
        <position position="260"/>
    </location>
    <ligand>
        <name>UDP-N-acetyl-alpha-D-glucosamine</name>
        <dbReference type="ChEBI" id="CHEBI:57705"/>
    </ligand>
</feature>
<keyword evidence="8 18" id="KW-0677">Repeat</keyword>
<dbReference type="GO" id="GO:0016020">
    <property type="term" value="C:membrane"/>
    <property type="evidence" value="ECO:0007669"/>
    <property type="project" value="GOC"/>
</dbReference>
<dbReference type="NCBIfam" id="NF010933">
    <property type="entry name" value="PRK14353.1"/>
    <property type="match status" value="1"/>
</dbReference>
<feature type="binding site" evidence="18">
    <location>
        <position position="439"/>
    </location>
    <ligand>
        <name>acetyl-CoA</name>
        <dbReference type="ChEBI" id="CHEBI:57288"/>
    </ligand>
</feature>
<feature type="binding site" evidence="18">
    <location>
        <position position="421"/>
    </location>
    <ligand>
        <name>acetyl-CoA</name>
        <dbReference type="ChEBI" id="CHEBI:57288"/>
    </ligand>
</feature>
<feature type="binding site" evidence="18">
    <location>
        <position position="260"/>
    </location>
    <ligand>
        <name>Mg(2+)</name>
        <dbReference type="ChEBI" id="CHEBI:18420"/>
    </ligand>
</feature>
<protein>
    <recommendedName>
        <fullName evidence="18">Bifunctional protein GlmU</fullName>
    </recommendedName>
    <domain>
        <recommendedName>
            <fullName evidence="18">UDP-N-acetylglucosamine pyrophosphorylase</fullName>
            <ecNumber evidence="18">2.7.7.23</ecNumber>
        </recommendedName>
        <alternativeName>
            <fullName evidence="18">N-acetylglucosamine-1-phosphate uridyltransferase</fullName>
        </alternativeName>
    </domain>
    <domain>
        <recommendedName>
            <fullName evidence="18">Glucosamine-1-phosphate N-acetyltransferase</fullName>
            <ecNumber evidence="18">2.3.1.157</ecNumber>
        </recommendedName>
    </domain>
</protein>
<evidence type="ECO:0000256" key="12">
    <source>
        <dbReference type="ARBA" id="ARBA00023268"/>
    </source>
</evidence>
<dbReference type="GO" id="GO:0009252">
    <property type="term" value="P:peptidoglycan biosynthetic process"/>
    <property type="evidence" value="ECO:0007669"/>
    <property type="project" value="UniProtKB-UniRule"/>
</dbReference>
<evidence type="ECO:0000256" key="6">
    <source>
        <dbReference type="ARBA" id="ARBA00022695"/>
    </source>
</evidence>
<evidence type="ECO:0000256" key="13">
    <source>
        <dbReference type="ARBA" id="ARBA00023315"/>
    </source>
</evidence>
<dbReference type="AlphaFoldDB" id="A0A2T1HVM2"/>
<dbReference type="GO" id="GO:0000902">
    <property type="term" value="P:cell morphogenesis"/>
    <property type="evidence" value="ECO:0007669"/>
    <property type="project" value="UniProtKB-UniRule"/>
</dbReference>
<keyword evidence="14 18" id="KW-0961">Cell wall biogenesis/degradation</keyword>
<feature type="region of interest" description="N-acetyltransferase" evidence="18">
    <location>
        <begin position="284"/>
        <end position="476"/>
    </location>
</feature>
<dbReference type="NCBIfam" id="TIGR01173">
    <property type="entry name" value="glmU"/>
    <property type="match status" value="1"/>
</dbReference>
<feature type="binding site" evidence="18">
    <location>
        <position position="174"/>
    </location>
    <ligand>
        <name>UDP-N-acetyl-alpha-D-glucosamine</name>
        <dbReference type="ChEBI" id="CHEBI:57705"/>
    </ligand>
</feature>
<dbReference type="Pfam" id="PF12804">
    <property type="entry name" value="NTP_transf_3"/>
    <property type="match status" value="1"/>
</dbReference>
<dbReference type="GO" id="GO:0003977">
    <property type="term" value="F:UDP-N-acetylglucosamine diphosphorylase activity"/>
    <property type="evidence" value="ECO:0007669"/>
    <property type="project" value="UniProtKB-UniRule"/>
</dbReference>
<dbReference type="Gene3D" id="3.90.550.10">
    <property type="entry name" value="Spore Coat Polysaccharide Biosynthesis Protein SpsA, Chain A"/>
    <property type="match status" value="1"/>
</dbReference>
<dbReference type="PANTHER" id="PTHR43584">
    <property type="entry name" value="NUCLEOTIDYL TRANSFERASE"/>
    <property type="match status" value="1"/>
</dbReference>
<feature type="binding site" evidence="18">
    <location>
        <position position="203"/>
    </location>
    <ligand>
        <name>UDP-N-acetyl-alpha-D-glucosamine</name>
        <dbReference type="ChEBI" id="CHEBI:57705"/>
    </ligand>
</feature>
<comment type="function">
    <text evidence="17 18">Catalyzes the last two sequential reactions in the de novo biosynthetic pathway for UDP-N-acetylglucosamine (UDP-GlcNAc). The C-terminal domain catalyzes the transfer of acetyl group from acetyl coenzyme A to glucosamine-1-phosphate (GlcN-1-P) to produce N-acetylglucosamine-1-phosphate (GlcNAc-1-P), which is converted into UDP-GlcNAc by the transfer of uridine 5-monophosphate (from uridine 5-triphosphate), a reaction catalyzed by the N-terminal domain.</text>
</comment>
<evidence type="ECO:0000256" key="2">
    <source>
        <dbReference type="ARBA" id="ARBA00007707"/>
    </source>
</evidence>
<dbReference type="CDD" id="cd02540">
    <property type="entry name" value="GT2_GlmU_N_bac"/>
    <property type="match status" value="1"/>
</dbReference>
<comment type="catalytic activity">
    <reaction evidence="15 18">
        <text>alpha-D-glucosamine 1-phosphate + acetyl-CoA = N-acetyl-alpha-D-glucosamine 1-phosphate + CoA + H(+)</text>
        <dbReference type="Rhea" id="RHEA:13725"/>
        <dbReference type="ChEBI" id="CHEBI:15378"/>
        <dbReference type="ChEBI" id="CHEBI:57287"/>
        <dbReference type="ChEBI" id="CHEBI:57288"/>
        <dbReference type="ChEBI" id="CHEBI:57776"/>
        <dbReference type="ChEBI" id="CHEBI:58516"/>
        <dbReference type="EC" id="2.3.1.157"/>
    </reaction>
</comment>
<dbReference type="EC" id="2.3.1.157" evidence="18"/>
<dbReference type="PANTHER" id="PTHR43584:SF3">
    <property type="entry name" value="BIFUNCTIONAL PROTEIN GLMU"/>
    <property type="match status" value="1"/>
</dbReference>
<dbReference type="GO" id="GO:0000287">
    <property type="term" value="F:magnesium ion binding"/>
    <property type="evidence" value="ECO:0007669"/>
    <property type="project" value="UniProtKB-UniRule"/>
</dbReference>
<keyword evidence="9 18" id="KW-0460">Magnesium</keyword>
<dbReference type="EC" id="2.7.7.23" evidence="18"/>
<dbReference type="InterPro" id="IPR029044">
    <property type="entry name" value="Nucleotide-diphossugar_trans"/>
</dbReference>
<dbReference type="UniPathway" id="UPA00973"/>
<feature type="region of interest" description="Pyrophosphorylase" evidence="18">
    <location>
        <begin position="1"/>
        <end position="262"/>
    </location>
</feature>
<evidence type="ECO:0000256" key="5">
    <source>
        <dbReference type="ARBA" id="ARBA00022679"/>
    </source>
</evidence>
<feature type="binding site" evidence="18">
    <location>
        <position position="393"/>
    </location>
    <ligand>
        <name>UDP-N-acetyl-alpha-D-glucosamine</name>
        <dbReference type="ChEBI" id="CHEBI:57705"/>
    </ligand>
</feature>
<feature type="binding site" evidence="18">
    <location>
        <position position="382"/>
    </location>
    <ligand>
        <name>UDP-N-acetyl-alpha-D-glucosamine</name>
        <dbReference type="ChEBI" id="CHEBI:57705"/>
    </ligand>
</feature>
<feature type="binding site" evidence="18">
    <location>
        <position position="396"/>
    </location>
    <ligand>
        <name>acetyl-CoA</name>
        <dbReference type="ChEBI" id="CHEBI:57288"/>
    </ligand>
</feature>
<dbReference type="Gene3D" id="2.160.10.10">
    <property type="entry name" value="Hexapeptide repeat proteins"/>
    <property type="match status" value="1"/>
</dbReference>
<accession>A0A2T1HVM2</accession>
<comment type="pathway">
    <text evidence="18">Bacterial outer membrane biogenesis; LPS lipid A biosynthesis.</text>
</comment>
<dbReference type="GO" id="GO:0008360">
    <property type="term" value="P:regulation of cell shape"/>
    <property type="evidence" value="ECO:0007669"/>
    <property type="project" value="UniProtKB-KW"/>
</dbReference>
<dbReference type="InterPro" id="IPR025877">
    <property type="entry name" value="MobA-like_NTP_Trfase"/>
</dbReference>
<dbReference type="EMBL" id="PVZS01000006">
    <property type="protein sequence ID" value="PSC05713.1"/>
    <property type="molecule type" value="Genomic_DNA"/>
</dbReference>
<reference evidence="21" key="1">
    <citation type="submission" date="2018-03" db="EMBL/GenBank/DDBJ databases">
        <authorList>
            <person name="Sun L."/>
            <person name="Liu H."/>
            <person name="Chen W."/>
            <person name="Huang K."/>
            <person name="Liu W."/>
            <person name="Gao X."/>
        </authorList>
    </citation>
    <scope>NUCLEOTIDE SEQUENCE [LARGE SCALE GENOMIC DNA]</scope>
    <source>
        <strain evidence="21">SH9</strain>
    </source>
</reference>
<dbReference type="Pfam" id="PF00132">
    <property type="entry name" value="Hexapep"/>
    <property type="match status" value="1"/>
</dbReference>
<keyword evidence="4 18" id="KW-0963">Cytoplasm</keyword>
<feature type="binding site" evidence="18">
    <location>
        <position position="367"/>
    </location>
    <ligand>
        <name>UDP-N-acetyl-alpha-D-glucosamine</name>
        <dbReference type="ChEBI" id="CHEBI:57705"/>
    </ligand>
</feature>
<dbReference type="GO" id="GO:0019134">
    <property type="term" value="F:glucosamine-1-phosphate N-acetyltransferase activity"/>
    <property type="evidence" value="ECO:0007669"/>
    <property type="project" value="UniProtKB-UniRule"/>
</dbReference>
<dbReference type="Proteomes" id="UP000239772">
    <property type="component" value="Unassembled WGS sequence"/>
</dbReference>
<feature type="active site" description="Proton acceptor" evidence="18">
    <location>
        <position position="379"/>
    </location>
</feature>
<keyword evidence="13 18" id="KW-0012">Acyltransferase</keyword>
<feature type="binding site" evidence="18">
    <location>
        <position position="138"/>
    </location>
    <ligand>
        <name>Mg(2+)</name>
        <dbReference type="ChEBI" id="CHEBI:18420"/>
    </ligand>
</feature>
<feature type="domain" description="MobA-like NTP transferase" evidence="19">
    <location>
        <begin position="38"/>
        <end position="177"/>
    </location>
</feature>
<dbReference type="GO" id="GO:0009245">
    <property type="term" value="P:lipid A biosynthetic process"/>
    <property type="evidence" value="ECO:0007669"/>
    <property type="project" value="UniProtKB-UniRule"/>
</dbReference>
<comment type="subunit">
    <text evidence="18">Homotrimer.</text>
</comment>
<keyword evidence="10 18" id="KW-0133">Cell shape</keyword>
<keyword evidence="5 18" id="KW-0808">Transferase</keyword>
<comment type="similarity">
    <text evidence="2 18">In the C-terminal section; belongs to the transferase hexapeptide repeat family.</text>
</comment>
<dbReference type="InterPro" id="IPR038009">
    <property type="entry name" value="GlmU_C_LbH"/>
</dbReference>
<evidence type="ECO:0000259" key="19">
    <source>
        <dbReference type="Pfam" id="PF12804"/>
    </source>
</evidence>
<dbReference type="CDD" id="cd03353">
    <property type="entry name" value="LbH_GlmU_C"/>
    <property type="match status" value="1"/>
</dbReference>
<dbReference type="OrthoDB" id="9775031at2"/>
<evidence type="ECO:0000256" key="17">
    <source>
        <dbReference type="ARBA" id="ARBA00049628"/>
    </source>
</evidence>
<feature type="region of interest" description="Linker" evidence="18">
    <location>
        <begin position="263"/>
        <end position="283"/>
    </location>
</feature>
<comment type="similarity">
    <text evidence="3 18">In the N-terminal section; belongs to the N-acetylglucosamine-1-phosphate uridyltransferase family.</text>
</comment>
<evidence type="ECO:0000313" key="20">
    <source>
        <dbReference type="EMBL" id="PSC05713.1"/>
    </source>
</evidence>
<comment type="caution">
    <text evidence="20">The sequence shown here is derived from an EMBL/GenBank/DDBJ whole genome shotgun (WGS) entry which is preliminary data.</text>
</comment>
<evidence type="ECO:0000256" key="14">
    <source>
        <dbReference type="ARBA" id="ARBA00023316"/>
    </source>
</evidence>
<evidence type="ECO:0000256" key="7">
    <source>
        <dbReference type="ARBA" id="ARBA00022723"/>
    </source>
</evidence>
<keyword evidence="21" id="KW-1185">Reference proteome</keyword>
<comment type="subcellular location">
    <subcellularLocation>
        <location evidence="1 18">Cytoplasm</location>
    </subcellularLocation>
</comment>
<dbReference type="InterPro" id="IPR005882">
    <property type="entry name" value="Bifunctional_GlmU"/>
</dbReference>
<dbReference type="SUPFAM" id="SSF53448">
    <property type="entry name" value="Nucleotide-diphospho-sugar transferases"/>
    <property type="match status" value="1"/>
</dbReference>
<dbReference type="InterPro" id="IPR018357">
    <property type="entry name" value="Hexapep_transf_CS"/>
</dbReference>